<reference evidence="1 2" key="1">
    <citation type="submission" date="2014-06" db="EMBL/GenBank/DDBJ databases">
        <title>Evolutionary Origins and Diversification of the Mycorrhizal Mutualists.</title>
        <authorList>
            <consortium name="DOE Joint Genome Institute"/>
            <consortium name="Mycorrhizal Genomics Consortium"/>
            <person name="Kohler A."/>
            <person name="Kuo A."/>
            <person name="Nagy L.G."/>
            <person name="Floudas D."/>
            <person name="Copeland A."/>
            <person name="Barry K.W."/>
            <person name="Cichocki N."/>
            <person name="Veneault-Fourrey C."/>
            <person name="LaButti K."/>
            <person name="Lindquist E.A."/>
            <person name="Lipzen A."/>
            <person name="Lundell T."/>
            <person name="Morin E."/>
            <person name="Murat C."/>
            <person name="Riley R."/>
            <person name="Ohm R."/>
            <person name="Sun H."/>
            <person name="Tunlid A."/>
            <person name="Henrissat B."/>
            <person name="Grigoriev I.V."/>
            <person name="Hibbett D.S."/>
            <person name="Martin F."/>
        </authorList>
    </citation>
    <scope>NUCLEOTIDE SEQUENCE [LARGE SCALE GENOMIC DNA]</scope>
    <source>
        <strain evidence="1 2">SS14</strain>
    </source>
</reference>
<evidence type="ECO:0000313" key="2">
    <source>
        <dbReference type="Proteomes" id="UP000054279"/>
    </source>
</evidence>
<keyword evidence="2" id="KW-1185">Reference proteome</keyword>
<dbReference type="Proteomes" id="UP000054279">
    <property type="component" value="Unassembled WGS sequence"/>
</dbReference>
<name>A0A0C9V1R0_SPHS4</name>
<organism evidence="1 2">
    <name type="scientific">Sphaerobolus stellatus (strain SS14)</name>
    <dbReference type="NCBI Taxonomy" id="990650"/>
    <lineage>
        <taxon>Eukaryota</taxon>
        <taxon>Fungi</taxon>
        <taxon>Dikarya</taxon>
        <taxon>Basidiomycota</taxon>
        <taxon>Agaricomycotina</taxon>
        <taxon>Agaricomycetes</taxon>
        <taxon>Phallomycetidae</taxon>
        <taxon>Geastrales</taxon>
        <taxon>Sphaerobolaceae</taxon>
        <taxon>Sphaerobolus</taxon>
    </lineage>
</organism>
<dbReference type="EMBL" id="KN837140">
    <property type="protein sequence ID" value="KIJ40964.1"/>
    <property type="molecule type" value="Genomic_DNA"/>
</dbReference>
<evidence type="ECO:0000313" key="1">
    <source>
        <dbReference type="EMBL" id="KIJ40964.1"/>
    </source>
</evidence>
<sequence length="69" mass="8310">MDDPDYVAFWEKLTPEGQKWYKDCAPLLHSLCHFDRHWSMELRATRYVPSPWTKSGFERYALVYEKPSV</sequence>
<dbReference type="AlphaFoldDB" id="A0A0C9V1R0"/>
<proteinExistence type="predicted"/>
<protein>
    <submittedName>
        <fullName evidence="1">Uncharacterized protein</fullName>
    </submittedName>
</protein>
<dbReference type="HOGENOM" id="CLU_2777576_0_0_1"/>
<gene>
    <name evidence="1" type="ORF">M422DRAFT_780608</name>
</gene>
<accession>A0A0C9V1R0</accession>